<evidence type="ECO:0000259" key="3">
    <source>
        <dbReference type="Pfam" id="PF00656"/>
    </source>
</evidence>
<comment type="similarity">
    <text evidence="1">Belongs to the peptidase C14B family.</text>
</comment>
<evidence type="ECO:0000256" key="2">
    <source>
        <dbReference type="SAM" id="MobiDB-lite"/>
    </source>
</evidence>
<keyword evidence="5" id="KW-1185">Reference proteome</keyword>
<dbReference type="OrthoDB" id="10255174at2759"/>
<accession>A0A284RZK9</accession>
<reference evidence="5" key="1">
    <citation type="journal article" date="2017" name="Nat. Ecol. Evol.">
        <title>Genome expansion and lineage-specific genetic innovations in the forest pathogenic fungi Armillaria.</title>
        <authorList>
            <person name="Sipos G."/>
            <person name="Prasanna A.N."/>
            <person name="Walter M.C."/>
            <person name="O'Connor E."/>
            <person name="Balint B."/>
            <person name="Krizsan K."/>
            <person name="Kiss B."/>
            <person name="Hess J."/>
            <person name="Varga T."/>
            <person name="Slot J."/>
            <person name="Riley R."/>
            <person name="Boka B."/>
            <person name="Rigling D."/>
            <person name="Barry K."/>
            <person name="Lee J."/>
            <person name="Mihaltcheva S."/>
            <person name="LaButti K."/>
            <person name="Lipzen A."/>
            <person name="Waldron R."/>
            <person name="Moloney N.M."/>
            <person name="Sperisen C."/>
            <person name="Kredics L."/>
            <person name="Vagvoelgyi C."/>
            <person name="Patrignani A."/>
            <person name="Fitzpatrick D."/>
            <person name="Nagy I."/>
            <person name="Doyle S."/>
            <person name="Anderson J.B."/>
            <person name="Grigoriev I.V."/>
            <person name="Gueldener U."/>
            <person name="Muensterkoetter M."/>
            <person name="Nagy L.G."/>
        </authorList>
    </citation>
    <scope>NUCLEOTIDE SEQUENCE [LARGE SCALE GENOMIC DNA]</scope>
    <source>
        <strain evidence="5">C18/9</strain>
    </source>
</reference>
<dbReference type="Proteomes" id="UP000219338">
    <property type="component" value="Unassembled WGS sequence"/>
</dbReference>
<dbReference type="EMBL" id="FUEG01000022">
    <property type="protein sequence ID" value="SJL14198.1"/>
    <property type="molecule type" value="Genomic_DNA"/>
</dbReference>
<feature type="region of interest" description="Disordered" evidence="2">
    <location>
        <begin position="166"/>
        <end position="193"/>
    </location>
</feature>
<evidence type="ECO:0000313" key="5">
    <source>
        <dbReference type="Proteomes" id="UP000219338"/>
    </source>
</evidence>
<dbReference type="PANTHER" id="PTHR48104:SF30">
    <property type="entry name" value="METACASPASE-1"/>
    <property type="match status" value="1"/>
</dbReference>
<dbReference type="PANTHER" id="PTHR48104">
    <property type="entry name" value="METACASPASE-4"/>
    <property type="match status" value="1"/>
</dbReference>
<dbReference type="InterPro" id="IPR011600">
    <property type="entry name" value="Pept_C14_caspase"/>
</dbReference>
<dbReference type="GO" id="GO:0006508">
    <property type="term" value="P:proteolysis"/>
    <property type="evidence" value="ECO:0007669"/>
    <property type="project" value="InterPro"/>
</dbReference>
<dbReference type="Pfam" id="PF00656">
    <property type="entry name" value="Peptidase_C14"/>
    <property type="match status" value="1"/>
</dbReference>
<dbReference type="GO" id="GO:0004197">
    <property type="term" value="F:cysteine-type endopeptidase activity"/>
    <property type="evidence" value="ECO:0007669"/>
    <property type="project" value="InterPro"/>
</dbReference>
<protein>
    <recommendedName>
        <fullName evidence="3">Peptidase C14 caspase domain-containing protein</fullName>
    </recommendedName>
</protein>
<dbReference type="Gene3D" id="3.40.50.1460">
    <property type="match status" value="1"/>
</dbReference>
<evidence type="ECO:0000256" key="1">
    <source>
        <dbReference type="ARBA" id="ARBA00009005"/>
    </source>
</evidence>
<name>A0A284RZK9_ARMOS</name>
<feature type="compositionally biased region" description="Polar residues" evidence="2">
    <location>
        <begin position="170"/>
        <end position="192"/>
    </location>
</feature>
<dbReference type="GO" id="GO:0005737">
    <property type="term" value="C:cytoplasm"/>
    <property type="evidence" value="ECO:0007669"/>
    <property type="project" value="TreeGrafter"/>
</dbReference>
<proteinExistence type="inferred from homology"/>
<evidence type="ECO:0000313" key="4">
    <source>
        <dbReference type="EMBL" id="SJL14198.1"/>
    </source>
</evidence>
<organism evidence="4 5">
    <name type="scientific">Armillaria ostoyae</name>
    <name type="common">Armillaria root rot fungus</name>
    <dbReference type="NCBI Taxonomy" id="47428"/>
    <lineage>
        <taxon>Eukaryota</taxon>
        <taxon>Fungi</taxon>
        <taxon>Dikarya</taxon>
        <taxon>Basidiomycota</taxon>
        <taxon>Agaricomycotina</taxon>
        <taxon>Agaricomycetes</taxon>
        <taxon>Agaricomycetidae</taxon>
        <taxon>Agaricales</taxon>
        <taxon>Marasmiineae</taxon>
        <taxon>Physalacriaceae</taxon>
        <taxon>Armillaria</taxon>
    </lineage>
</organism>
<sequence>MISSDTDKTLPVVHAQHGKVDGQKFWAVVIGIDGYKTSPLRGCISDAEMVAEYLKTDLHIPENHIQLLLSTDSKEFTESVNKPVSSCCDFAVELTDERISKPIRANIIEAILGLSTNTGIQHGENILIYFAGHGTTYECANYLQYKNGAKPAAALGTIEALCPIDRGPKPTTTGSTNPPDTNDANSSVTSDPQVPDISDWEINTILAEIARTKGNHITFILDCCHSFSITRGPQEGVRVRAIMPLPSSSITAMFSAADQKFEHLAGYQSISEASWRAKMDSHVVLAACKEFEYAKEGTVEGDSRFNGAFTQALISAFKSADKLNDKSMTYYKLMLMAASSMPTNAAQHPVIAGEQKELRLWFQDDDSSNSNVSSD</sequence>
<dbReference type="AlphaFoldDB" id="A0A284RZK9"/>
<feature type="domain" description="Peptidase C14 caspase" evidence="3">
    <location>
        <begin position="26"/>
        <end position="351"/>
    </location>
</feature>
<gene>
    <name evidence="4" type="ORF">ARMOST_17653</name>
</gene>
<dbReference type="InterPro" id="IPR050452">
    <property type="entry name" value="Metacaspase"/>
</dbReference>